<dbReference type="PANTHER" id="PTHR11738:SF185">
    <property type="entry name" value="PLATELET GLYCOPROTEIN VI"/>
    <property type="match status" value="1"/>
</dbReference>
<evidence type="ECO:0000256" key="1">
    <source>
        <dbReference type="ARBA" id="ARBA00022729"/>
    </source>
</evidence>
<evidence type="ECO:0000256" key="3">
    <source>
        <dbReference type="ARBA" id="ARBA00023319"/>
    </source>
</evidence>
<evidence type="ECO:0000259" key="7">
    <source>
        <dbReference type="SMART" id="SM00409"/>
    </source>
</evidence>
<feature type="region of interest" description="Disordered" evidence="4">
    <location>
        <begin position="303"/>
        <end position="342"/>
    </location>
</feature>
<evidence type="ECO:0000256" key="5">
    <source>
        <dbReference type="SAM" id="SignalP"/>
    </source>
</evidence>
<evidence type="ECO:0000313" key="9">
    <source>
        <dbReference type="Proteomes" id="UP000010556"/>
    </source>
</evidence>
<dbReference type="EMBL" id="KB113177">
    <property type="protein sequence ID" value="ELK23858.1"/>
    <property type="molecule type" value="Genomic_DNA"/>
</dbReference>
<feature type="domain" description="Immunoglobulin" evidence="7">
    <location>
        <begin position="125"/>
        <end position="209"/>
    </location>
</feature>
<dbReference type="InterPro" id="IPR036179">
    <property type="entry name" value="Ig-like_dom_sf"/>
</dbReference>
<dbReference type="InterPro" id="IPR050412">
    <property type="entry name" value="Ig-like_Receptors_ImmuneReg"/>
</dbReference>
<dbReference type="AlphaFoldDB" id="L5LDY9"/>
<sequence length="342" mass="37353">MGTGAMFPSQSALFCLGLCLRQVIQAQDGPLPKPTLRALPSPLVPLDKRVTIRCQGPPGVDLYRLEKLRSGKYMNVASLDIPAMQYTSAGPYRCSYQNGSRWSLPSEQLELVATGVYEKPTLSAQPGPSVSLGEDVTLQCQSKYGFDQYALYKKVDTGPYKGPERWERANLPITTVTAAHSGTYQCYSFSSSNPYLWSAPSDPLELVVTGTSGTPSQLPTEAPSSTTLYSLFFIPEPSRDTTIFSKRPGSTTGLTHQDYTKGNLVRICLGAAILLLLAGILVEDWHSRKKFPLHWVPAVHRPLPPLPRAQKSQSGQDGGRPVGHPQRLPPSEPQDVVVSKRS</sequence>
<protein>
    <submittedName>
        <fullName evidence="8">Platelet glycoprotein VI</fullName>
    </submittedName>
</protein>
<feature type="domain" description="Immunoglobulin subtype 2" evidence="6">
    <location>
        <begin position="131"/>
        <end position="193"/>
    </location>
</feature>
<feature type="chain" id="PRO_5003970107" evidence="5">
    <location>
        <begin position="27"/>
        <end position="342"/>
    </location>
</feature>
<proteinExistence type="predicted"/>
<evidence type="ECO:0000256" key="2">
    <source>
        <dbReference type="ARBA" id="ARBA00023157"/>
    </source>
</evidence>
<keyword evidence="2" id="KW-1015">Disulfide bond</keyword>
<dbReference type="InterPro" id="IPR003598">
    <property type="entry name" value="Ig_sub2"/>
</dbReference>
<dbReference type="SMART" id="SM00408">
    <property type="entry name" value="IGc2"/>
    <property type="match status" value="2"/>
</dbReference>
<dbReference type="GO" id="GO:0002764">
    <property type="term" value="P:immune response-regulating signaling pathway"/>
    <property type="evidence" value="ECO:0007669"/>
    <property type="project" value="TreeGrafter"/>
</dbReference>
<keyword evidence="9" id="KW-1185">Reference proteome</keyword>
<gene>
    <name evidence="8" type="ORF">MDA_GLEAN10005039</name>
</gene>
<accession>L5LDY9</accession>
<dbReference type="FunFam" id="2.60.40.10:FF:000049">
    <property type="entry name" value="Leukocyte immunoglobulin-like receptor subfamily B member 1"/>
    <property type="match status" value="2"/>
</dbReference>
<dbReference type="PANTHER" id="PTHR11738">
    <property type="entry name" value="MHC CLASS I NK CELL RECEPTOR"/>
    <property type="match status" value="1"/>
</dbReference>
<dbReference type="InterPro" id="IPR003599">
    <property type="entry name" value="Ig_sub"/>
</dbReference>
<dbReference type="InterPro" id="IPR013783">
    <property type="entry name" value="Ig-like_fold"/>
</dbReference>
<dbReference type="GO" id="GO:0005886">
    <property type="term" value="C:plasma membrane"/>
    <property type="evidence" value="ECO:0007669"/>
    <property type="project" value="TreeGrafter"/>
</dbReference>
<organism evidence="8 9">
    <name type="scientific">Myotis davidii</name>
    <name type="common">David's myotis</name>
    <dbReference type="NCBI Taxonomy" id="225400"/>
    <lineage>
        <taxon>Eukaryota</taxon>
        <taxon>Metazoa</taxon>
        <taxon>Chordata</taxon>
        <taxon>Craniata</taxon>
        <taxon>Vertebrata</taxon>
        <taxon>Euteleostomi</taxon>
        <taxon>Mammalia</taxon>
        <taxon>Eutheria</taxon>
        <taxon>Laurasiatheria</taxon>
        <taxon>Chiroptera</taxon>
        <taxon>Yangochiroptera</taxon>
        <taxon>Vespertilionidae</taxon>
        <taxon>Myotis</taxon>
    </lineage>
</organism>
<keyword evidence="1 5" id="KW-0732">Signal</keyword>
<dbReference type="Pfam" id="PF13927">
    <property type="entry name" value="Ig_3"/>
    <property type="match status" value="1"/>
</dbReference>
<feature type="signal peptide" evidence="5">
    <location>
        <begin position="1"/>
        <end position="26"/>
    </location>
</feature>
<feature type="domain" description="Immunoglobulin" evidence="7">
    <location>
        <begin position="39"/>
        <end position="114"/>
    </location>
</feature>
<reference evidence="9" key="1">
    <citation type="journal article" date="2013" name="Science">
        <title>Comparative analysis of bat genomes provides insight into the evolution of flight and immunity.</title>
        <authorList>
            <person name="Zhang G."/>
            <person name="Cowled C."/>
            <person name="Shi Z."/>
            <person name="Huang Z."/>
            <person name="Bishop-Lilly K.A."/>
            <person name="Fang X."/>
            <person name="Wynne J.W."/>
            <person name="Xiong Z."/>
            <person name="Baker M.L."/>
            <person name="Zhao W."/>
            <person name="Tachedjian M."/>
            <person name="Zhu Y."/>
            <person name="Zhou P."/>
            <person name="Jiang X."/>
            <person name="Ng J."/>
            <person name="Yang L."/>
            <person name="Wu L."/>
            <person name="Xiao J."/>
            <person name="Feng Y."/>
            <person name="Chen Y."/>
            <person name="Sun X."/>
            <person name="Zhang Y."/>
            <person name="Marsh G.A."/>
            <person name="Crameri G."/>
            <person name="Broder C.C."/>
            <person name="Frey K.G."/>
            <person name="Wang L.F."/>
            <person name="Wang J."/>
        </authorList>
    </citation>
    <scope>NUCLEOTIDE SEQUENCE [LARGE SCALE GENOMIC DNA]</scope>
</reference>
<dbReference type="SMART" id="SM00409">
    <property type="entry name" value="IG"/>
    <property type="match status" value="2"/>
</dbReference>
<evidence type="ECO:0000256" key="4">
    <source>
        <dbReference type="SAM" id="MobiDB-lite"/>
    </source>
</evidence>
<evidence type="ECO:0000313" key="8">
    <source>
        <dbReference type="EMBL" id="ELK23858.1"/>
    </source>
</evidence>
<dbReference type="Gene3D" id="2.60.40.10">
    <property type="entry name" value="Immunoglobulins"/>
    <property type="match status" value="2"/>
</dbReference>
<dbReference type="SUPFAM" id="SSF48726">
    <property type="entry name" value="Immunoglobulin"/>
    <property type="match status" value="2"/>
</dbReference>
<name>L5LDY9_MYODS</name>
<feature type="domain" description="Immunoglobulin subtype 2" evidence="6">
    <location>
        <begin position="45"/>
        <end position="101"/>
    </location>
</feature>
<dbReference type="eggNOG" id="ENOG502SWRJ">
    <property type="taxonomic scope" value="Eukaryota"/>
</dbReference>
<dbReference type="Proteomes" id="UP000010556">
    <property type="component" value="Unassembled WGS sequence"/>
</dbReference>
<keyword evidence="3" id="KW-0393">Immunoglobulin domain</keyword>
<evidence type="ECO:0000259" key="6">
    <source>
        <dbReference type="SMART" id="SM00408"/>
    </source>
</evidence>